<dbReference type="EMBL" id="CP003807">
    <property type="protein sequence ID" value="AGF49755.1"/>
    <property type="molecule type" value="Genomic_DNA"/>
</dbReference>
<dbReference type="PANTHER" id="PTHR46382">
    <property type="entry name" value="PHOSPHATIDATE CYTIDYLYLTRANSFERASE"/>
    <property type="match status" value="1"/>
</dbReference>
<evidence type="ECO:0000313" key="21">
    <source>
        <dbReference type="Proteomes" id="UP000011563"/>
    </source>
</evidence>
<dbReference type="PROSITE" id="PS01315">
    <property type="entry name" value="CDS"/>
    <property type="match status" value="1"/>
</dbReference>
<keyword evidence="8" id="KW-1003">Cell membrane</keyword>
<dbReference type="InterPro" id="IPR000374">
    <property type="entry name" value="PC_trans"/>
</dbReference>
<dbReference type="UniPathway" id="UPA00557">
    <property type="reaction ID" value="UER00614"/>
</dbReference>
<evidence type="ECO:0000256" key="14">
    <source>
        <dbReference type="ARBA" id="ARBA00023098"/>
    </source>
</evidence>
<dbReference type="GO" id="GO:0005886">
    <property type="term" value="C:plasma membrane"/>
    <property type="evidence" value="ECO:0007669"/>
    <property type="project" value="UniProtKB-SubCell"/>
</dbReference>
<evidence type="ECO:0000256" key="1">
    <source>
        <dbReference type="ARBA" id="ARBA00001698"/>
    </source>
</evidence>
<feature type="transmembrane region" description="Helical" evidence="19">
    <location>
        <begin position="184"/>
        <end position="203"/>
    </location>
</feature>
<dbReference type="AlphaFoldDB" id="M1MDF8"/>
<keyword evidence="10 18" id="KW-0808">Transferase</keyword>
<dbReference type="PATRIC" id="fig|1208922.3.peg.309"/>
<dbReference type="KEGG" id="kbt:BCUE_0562"/>
<evidence type="ECO:0000256" key="2">
    <source>
        <dbReference type="ARBA" id="ARBA00004651"/>
    </source>
</evidence>
<evidence type="ECO:0000256" key="7">
    <source>
        <dbReference type="ARBA" id="ARBA00019373"/>
    </source>
</evidence>
<evidence type="ECO:0000256" key="11">
    <source>
        <dbReference type="ARBA" id="ARBA00022692"/>
    </source>
</evidence>
<evidence type="ECO:0000256" key="15">
    <source>
        <dbReference type="ARBA" id="ARBA00023136"/>
    </source>
</evidence>
<evidence type="ECO:0000256" key="8">
    <source>
        <dbReference type="ARBA" id="ARBA00022475"/>
    </source>
</evidence>
<keyword evidence="9" id="KW-0444">Lipid biosynthesis</keyword>
<dbReference type="HOGENOM" id="CLU_037294_1_2_4"/>
<keyword evidence="17" id="KW-1208">Phospholipid metabolism</keyword>
<reference evidence="20 21" key="1">
    <citation type="journal article" date="2013" name="Genome Biol. Evol.">
        <title>Genome evolution and phylogenomic analysis of candidatus kinetoplastibacterium, the betaproteobacterial endosymbionts of strigomonas and angomonas.</title>
        <authorList>
            <person name="Alves J.M."/>
            <person name="Serrano M.G."/>
            <person name="Maia da Silva F."/>
            <person name="Voegtly L.J."/>
            <person name="Matveyev A.V."/>
            <person name="Teixeira M.M."/>
            <person name="Camargo E.P."/>
            <person name="Buck G.A."/>
        </authorList>
    </citation>
    <scope>NUCLEOTIDE SEQUENCE [LARGE SCALE GENOMIC DNA]</scope>
    <source>
        <strain evidence="20 21">TCC012E</strain>
    </source>
</reference>
<keyword evidence="14" id="KW-0443">Lipid metabolism</keyword>
<keyword evidence="12 18" id="KW-0548">Nucleotidyltransferase</keyword>
<feature type="transmembrane region" description="Helical" evidence="19">
    <location>
        <begin position="146"/>
        <end position="164"/>
    </location>
</feature>
<evidence type="ECO:0000256" key="12">
    <source>
        <dbReference type="ARBA" id="ARBA00022695"/>
    </source>
</evidence>
<evidence type="ECO:0000256" key="9">
    <source>
        <dbReference type="ARBA" id="ARBA00022516"/>
    </source>
</evidence>
<keyword evidence="13 19" id="KW-1133">Transmembrane helix</keyword>
<comment type="similarity">
    <text evidence="5 18">Belongs to the CDS family.</text>
</comment>
<evidence type="ECO:0000256" key="5">
    <source>
        <dbReference type="ARBA" id="ARBA00010185"/>
    </source>
</evidence>
<dbReference type="PANTHER" id="PTHR46382:SF1">
    <property type="entry name" value="PHOSPHATIDATE CYTIDYLYLTRANSFERASE"/>
    <property type="match status" value="1"/>
</dbReference>
<evidence type="ECO:0000256" key="4">
    <source>
        <dbReference type="ARBA" id="ARBA00005189"/>
    </source>
</evidence>
<dbReference type="EC" id="2.7.7.41" evidence="6 18"/>
<keyword evidence="11 18" id="KW-0812">Transmembrane</keyword>
<dbReference type="GO" id="GO:0004605">
    <property type="term" value="F:phosphatidate cytidylyltransferase activity"/>
    <property type="evidence" value="ECO:0007669"/>
    <property type="project" value="UniProtKB-EC"/>
</dbReference>
<name>M1MDF8_9PROT</name>
<evidence type="ECO:0000256" key="6">
    <source>
        <dbReference type="ARBA" id="ARBA00012487"/>
    </source>
</evidence>
<feature type="transmembrane region" description="Helical" evidence="19">
    <location>
        <begin position="59"/>
        <end position="81"/>
    </location>
</feature>
<evidence type="ECO:0000256" key="10">
    <source>
        <dbReference type="ARBA" id="ARBA00022679"/>
    </source>
</evidence>
<comment type="pathway">
    <text evidence="3 18">Phospholipid metabolism; CDP-diacylglycerol biosynthesis; CDP-diacylglycerol from sn-glycerol 3-phosphate: step 3/3.</text>
</comment>
<feature type="transmembrane region" description="Helical" evidence="19">
    <location>
        <begin position="215"/>
        <end position="237"/>
    </location>
</feature>
<dbReference type="Pfam" id="PF01148">
    <property type="entry name" value="CTP_transf_1"/>
    <property type="match status" value="1"/>
</dbReference>
<comment type="pathway">
    <text evidence="4">Lipid metabolism.</text>
</comment>
<gene>
    <name evidence="20" type="ORF">BCUE_0562</name>
</gene>
<organism evidence="20 21">
    <name type="scientific">Candidatus Kinetoplastidibacterium blastocrithidiae TCC012E</name>
    <dbReference type="NCBI Taxonomy" id="1208922"/>
    <lineage>
        <taxon>Bacteria</taxon>
        <taxon>Pseudomonadati</taxon>
        <taxon>Pseudomonadota</taxon>
        <taxon>Betaproteobacteria</taxon>
        <taxon>Candidatus Kinetoplastidibacterium</taxon>
    </lineage>
</organism>
<dbReference type="Proteomes" id="UP000011563">
    <property type="component" value="Chromosome"/>
</dbReference>
<proteinExistence type="inferred from homology"/>
<dbReference type="GO" id="GO:0016024">
    <property type="term" value="P:CDP-diacylglycerol biosynthetic process"/>
    <property type="evidence" value="ECO:0007669"/>
    <property type="project" value="UniProtKB-UniPathway"/>
</dbReference>
<evidence type="ECO:0000313" key="20">
    <source>
        <dbReference type="EMBL" id="AGF49755.1"/>
    </source>
</evidence>
<evidence type="ECO:0000256" key="16">
    <source>
        <dbReference type="ARBA" id="ARBA00023209"/>
    </source>
</evidence>
<evidence type="ECO:0000256" key="13">
    <source>
        <dbReference type="ARBA" id="ARBA00022989"/>
    </source>
</evidence>
<protein>
    <recommendedName>
        <fullName evidence="7 18">Phosphatidate cytidylyltransferase</fullName>
        <ecNumber evidence="6 18">2.7.7.41</ecNumber>
    </recommendedName>
</protein>
<evidence type="ECO:0000256" key="17">
    <source>
        <dbReference type="ARBA" id="ARBA00023264"/>
    </source>
</evidence>
<feature type="transmembrane region" description="Helical" evidence="19">
    <location>
        <begin position="87"/>
        <end position="111"/>
    </location>
</feature>
<dbReference type="RefSeq" id="WP_015238004.1">
    <property type="nucleotide sequence ID" value="NC_020285.1"/>
</dbReference>
<evidence type="ECO:0000256" key="18">
    <source>
        <dbReference type="RuleBase" id="RU003938"/>
    </source>
</evidence>
<accession>M1MDF8</accession>
<sequence length="282" mass="32370">MLKHRFLTAIMLILVFSLSLISENDKNFMVFLSIVISLVLWEWLLMSVPVYVSKKKCTAVAIFLFMAMMLSLTFISINNIIKYKYIIYRVILIINIIWLFISFVSVFLARIFSNIERLLISIFSVILCSVVWFILIFYYISYNSWFIISLLIFICLIDTSGYFVGKYIGKKKLAYKISPNKTIAGAVSGICFSVIWFYISSFISDSFSSVLIYKWSLFLALLFSIILSFLAIFGDLFESLLKRNSGIKDSSNLLPGHGGVYDRFDGIISVIPTMFLLSEVSF</sequence>
<comment type="subcellular location">
    <subcellularLocation>
        <location evidence="2">Cell membrane</location>
        <topology evidence="2">Multi-pass membrane protein</topology>
    </subcellularLocation>
</comment>
<evidence type="ECO:0000256" key="19">
    <source>
        <dbReference type="SAM" id="Phobius"/>
    </source>
</evidence>
<keyword evidence="21" id="KW-1185">Reference proteome</keyword>
<evidence type="ECO:0000256" key="3">
    <source>
        <dbReference type="ARBA" id="ARBA00005119"/>
    </source>
</evidence>
<comment type="catalytic activity">
    <reaction evidence="1 18">
        <text>a 1,2-diacyl-sn-glycero-3-phosphate + CTP + H(+) = a CDP-1,2-diacyl-sn-glycerol + diphosphate</text>
        <dbReference type="Rhea" id="RHEA:16229"/>
        <dbReference type="ChEBI" id="CHEBI:15378"/>
        <dbReference type="ChEBI" id="CHEBI:33019"/>
        <dbReference type="ChEBI" id="CHEBI:37563"/>
        <dbReference type="ChEBI" id="CHEBI:58332"/>
        <dbReference type="ChEBI" id="CHEBI:58608"/>
        <dbReference type="EC" id="2.7.7.41"/>
    </reaction>
</comment>
<feature type="transmembrane region" description="Helical" evidence="19">
    <location>
        <begin position="31"/>
        <end position="52"/>
    </location>
</feature>
<feature type="transmembrane region" description="Helical" evidence="19">
    <location>
        <begin position="118"/>
        <end position="140"/>
    </location>
</feature>
<keyword evidence="15 19" id="KW-0472">Membrane</keyword>
<keyword evidence="16" id="KW-0594">Phospholipid biosynthesis</keyword>